<organism evidence="12 13">
    <name type="scientific">Swaminathania salitolerans</name>
    <dbReference type="NCBI Taxonomy" id="182838"/>
    <lineage>
        <taxon>Bacteria</taxon>
        <taxon>Pseudomonadati</taxon>
        <taxon>Pseudomonadota</taxon>
        <taxon>Alphaproteobacteria</taxon>
        <taxon>Acetobacterales</taxon>
        <taxon>Acetobacteraceae</taxon>
        <taxon>Swaminathania</taxon>
    </lineage>
</organism>
<dbReference type="EMBL" id="BJVC01000002">
    <property type="protein sequence ID" value="GEL02302.1"/>
    <property type="molecule type" value="Genomic_DNA"/>
</dbReference>
<comment type="caution">
    <text evidence="12">The sequence shown here is derived from an EMBL/GenBank/DDBJ whole genome shotgun (WGS) entry which is preliminary data.</text>
</comment>
<evidence type="ECO:0000256" key="4">
    <source>
        <dbReference type="ARBA" id="ARBA00022723"/>
    </source>
</evidence>
<evidence type="ECO:0000313" key="13">
    <source>
        <dbReference type="Proteomes" id="UP000321405"/>
    </source>
</evidence>
<keyword evidence="8" id="KW-0411">Iron-sulfur</keyword>
<name>A0A511BQF7_9PROT</name>
<dbReference type="AlphaFoldDB" id="A0A511BQF7"/>
<dbReference type="GO" id="GO:0046872">
    <property type="term" value="F:metal ion binding"/>
    <property type="evidence" value="ECO:0007669"/>
    <property type="project" value="UniProtKB-KW"/>
</dbReference>
<dbReference type="NCBIfam" id="TIGR00758">
    <property type="entry name" value="UDG_fam4"/>
    <property type="match status" value="1"/>
</dbReference>
<dbReference type="NCBIfam" id="TIGR03915">
    <property type="entry name" value="SAM_7_link_chp"/>
    <property type="match status" value="1"/>
</dbReference>
<dbReference type="PANTHER" id="PTHR33693:SF9">
    <property type="entry name" value="TYPE-4 URACIL-DNA GLYCOSYLASE"/>
    <property type="match status" value="1"/>
</dbReference>
<dbReference type="InterPro" id="IPR051536">
    <property type="entry name" value="UDG_Type-4/5"/>
</dbReference>
<feature type="compositionally biased region" description="Basic and acidic residues" evidence="10">
    <location>
        <begin position="489"/>
        <end position="506"/>
    </location>
</feature>
<evidence type="ECO:0000256" key="3">
    <source>
        <dbReference type="ARBA" id="ARBA00022485"/>
    </source>
</evidence>
<dbReference type="InterPro" id="IPR025404">
    <property type="entry name" value="DUF4130"/>
</dbReference>
<dbReference type="InterPro" id="IPR023875">
    <property type="entry name" value="DNA_repair_put"/>
</dbReference>
<dbReference type="GO" id="GO:0051539">
    <property type="term" value="F:4 iron, 4 sulfur cluster binding"/>
    <property type="evidence" value="ECO:0007669"/>
    <property type="project" value="UniProtKB-KW"/>
</dbReference>
<evidence type="ECO:0000256" key="7">
    <source>
        <dbReference type="ARBA" id="ARBA00023004"/>
    </source>
</evidence>
<dbReference type="Pfam" id="PF13566">
    <property type="entry name" value="DUF4130"/>
    <property type="match status" value="1"/>
</dbReference>
<evidence type="ECO:0000256" key="9">
    <source>
        <dbReference type="ARBA" id="ARBA00023204"/>
    </source>
</evidence>
<dbReference type="SUPFAM" id="SSF52141">
    <property type="entry name" value="Uracil-DNA glycosylase-like"/>
    <property type="match status" value="1"/>
</dbReference>
<dbReference type="Proteomes" id="UP000321405">
    <property type="component" value="Unassembled WGS sequence"/>
</dbReference>
<dbReference type="CDD" id="cd10030">
    <property type="entry name" value="UDG-F4_TTUDGA_SPO1dp_like"/>
    <property type="match status" value="1"/>
</dbReference>
<reference evidence="12 13" key="1">
    <citation type="submission" date="2019-07" db="EMBL/GenBank/DDBJ databases">
        <title>Whole genome shotgun sequence of Swaminathania salitolerans NBRC 104436.</title>
        <authorList>
            <person name="Hosoyama A."/>
            <person name="Uohara A."/>
            <person name="Ohji S."/>
            <person name="Ichikawa N."/>
        </authorList>
    </citation>
    <scope>NUCLEOTIDE SEQUENCE [LARGE SCALE GENOMIC DNA]</scope>
    <source>
        <strain evidence="12 13">NBRC 104436</strain>
    </source>
</reference>
<evidence type="ECO:0000256" key="10">
    <source>
        <dbReference type="SAM" id="MobiDB-lite"/>
    </source>
</evidence>
<comment type="similarity">
    <text evidence="1">Belongs to the uracil-DNA glycosylase (UDG) superfamily. Type 4 (UDGa) family.</text>
</comment>
<dbReference type="NCBIfam" id="TIGR03914">
    <property type="entry name" value="UDG_fam_dom"/>
    <property type="match status" value="1"/>
</dbReference>
<evidence type="ECO:0000256" key="5">
    <source>
        <dbReference type="ARBA" id="ARBA00022763"/>
    </source>
</evidence>
<evidence type="ECO:0000256" key="2">
    <source>
        <dbReference type="ARBA" id="ARBA00019403"/>
    </source>
</evidence>
<dbReference type="InterPro" id="IPR005122">
    <property type="entry name" value="Uracil-DNA_glycosylase-like"/>
</dbReference>
<dbReference type="PANTHER" id="PTHR33693">
    <property type="entry name" value="TYPE-5 URACIL-DNA GLYCOSYLASE"/>
    <property type="match status" value="1"/>
</dbReference>
<evidence type="ECO:0000313" key="12">
    <source>
        <dbReference type="EMBL" id="GEL02302.1"/>
    </source>
</evidence>
<dbReference type="InterPro" id="IPR036895">
    <property type="entry name" value="Uracil-DNA_glycosylase-like_sf"/>
</dbReference>
<keyword evidence="5" id="KW-0227">DNA damage</keyword>
<proteinExistence type="inferred from homology"/>
<feature type="region of interest" description="Disordered" evidence="10">
    <location>
        <begin position="489"/>
        <end position="515"/>
    </location>
</feature>
<keyword evidence="7" id="KW-0408">Iron</keyword>
<dbReference type="SMART" id="SM00987">
    <property type="entry name" value="UreE_C"/>
    <property type="match status" value="1"/>
</dbReference>
<gene>
    <name evidence="12" type="ORF">SSA02_14650</name>
</gene>
<evidence type="ECO:0000256" key="6">
    <source>
        <dbReference type="ARBA" id="ARBA00022801"/>
    </source>
</evidence>
<dbReference type="Gene3D" id="3.40.470.10">
    <property type="entry name" value="Uracil-DNA glycosylase-like domain"/>
    <property type="match status" value="1"/>
</dbReference>
<feature type="domain" description="Uracil-DNA glycosylase-like" evidence="11">
    <location>
        <begin position="322"/>
        <end position="483"/>
    </location>
</feature>
<dbReference type="GO" id="GO:0097506">
    <property type="term" value="F:deaminated base DNA N-glycosylase activity"/>
    <property type="evidence" value="ECO:0007669"/>
    <property type="project" value="UniProtKB-ARBA"/>
</dbReference>
<keyword evidence="13" id="KW-1185">Reference proteome</keyword>
<protein>
    <recommendedName>
        <fullName evidence="2">Type-4 uracil-DNA glycosylase</fullName>
    </recommendedName>
</protein>
<dbReference type="SMART" id="SM00986">
    <property type="entry name" value="UDG"/>
    <property type="match status" value="1"/>
</dbReference>
<dbReference type="RefSeq" id="WP_147093342.1">
    <property type="nucleotide sequence ID" value="NZ_BJVC01000002.1"/>
</dbReference>
<evidence type="ECO:0000256" key="1">
    <source>
        <dbReference type="ARBA" id="ARBA00006521"/>
    </source>
</evidence>
<accession>A0A511BQF7</accession>
<keyword evidence="6" id="KW-0378">Hydrolase</keyword>
<keyword evidence="4" id="KW-0479">Metal-binding</keyword>
<keyword evidence="3" id="KW-0004">4Fe-4S</keyword>
<keyword evidence="9" id="KW-0234">DNA repair</keyword>
<evidence type="ECO:0000256" key="8">
    <source>
        <dbReference type="ARBA" id="ARBA00023014"/>
    </source>
</evidence>
<sequence length="515" mass="57366">MKRILLPADAGFPVWRDRARAALQAGLAPGDVVWQVQGAEQAELFPEEDAPLSPVGEAVGHITRPCLVLLESILRHSDPERFALAYRILWRSQQEPHLPAIATDPDIRQATQMDRQIRRDAHKMKAFLRFREVVDDASTRRRFIAWFEPEHFILETVAPFFAERFSDMDWLILTPIGAIAACDGRITRDSEPREAPELTDDVEGLWHRYYQSIFNPARIKTKAMRSEMPVRYWKNLPETRLIPTMLADAGKRVAAMAAQQAEDSAARGEIPAFHARHQAEWSRRKAEEHARVEGLEGLPALAAALRGCDRCDLCRHATQVVPGAGPAGAALMMIGEQPGDQEDLHGTPFVGPAGAVLDRVLERVGIARESVYLTNAVKHFKFVSKGRRRIHQTPGRTELVACSPWLQQEIALVRPRLIVTLGATALQTLEGPSARLGSVRGRVRDATAQRPPSLATVHPSYLLRLPDAQRAQEEEARFARELIAARDWLESDRDAAPSPGPDREPDPGSFPSEPG</sequence>
<dbReference type="OrthoDB" id="5290748at2"/>
<dbReference type="GO" id="GO:0006281">
    <property type="term" value="P:DNA repair"/>
    <property type="evidence" value="ECO:0007669"/>
    <property type="project" value="UniProtKB-KW"/>
</dbReference>
<evidence type="ECO:0000259" key="11">
    <source>
        <dbReference type="SMART" id="SM00986"/>
    </source>
</evidence>
<dbReference type="InterPro" id="IPR005273">
    <property type="entry name" value="Ura-DNA_glyco_family4"/>
</dbReference>
<dbReference type="Pfam" id="PF03167">
    <property type="entry name" value="UDG"/>
    <property type="match status" value="1"/>
</dbReference>